<dbReference type="Gene3D" id="3.30.559.10">
    <property type="entry name" value="Chloramphenicol acetyltransferase-like domain"/>
    <property type="match status" value="1"/>
</dbReference>
<evidence type="ECO:0000256" key="3">
    <source>
        <dbReference type="ARBA" id="ARBA00022598"/>
    </source>
</evidence>
<evidence type="ECO:0000259" key="14">
    <source>
        <dbReference type="PROSITE" id="PS52019"/>
    </source>
</evidence>
<dbReference type="SMART" id="SM00825">
    <property type="entry name" value="PKS_KS"/>
    <property type="match status" value="1"/>
</dbReference>
<accession>A0AAD9M062</accession>
<evidence type="ECO:0000256" key="2">
    <source>
        <dbReference type="ARBA" id="ARBA00022553"/>
    </source>
</evidence>
<dbReference type="EMBL" id="MU842870">
    <property type="protein sequence ID" value="KAK2029021.1"/>
    <property type="molecule type" value="Genomic_DNA"/>
</dbReference>
<comment type="similarity">
    <text evidence="9">In the C-terminal section; belongs to the NRP synthetase family.</text>
</comment>
<dbReference type="InterPro" id="IPR020807">
    <property type="entry name" value="PKS_DH"/>
</dbReference>
<dbReference type="Gene3D" id="3.30.300.30">
    <property type="match status" value="1"/>
</dbReference>
<dbReference type="Gene3D" id="3.40.366.10">
    <property type="entry name" value="Malonyl-Coenzyme A Acyl Carrier Protein, domain 2"/>
    <property type="match status" value="1"/>
</dbReference>
<keyword evidence="5" id="KW-0808">Transferase</keyword>
<dbReference type="InterPro" id="IPR023213">
    <property type="entry name" value="CAT-like_dom_sf"/>
</dbReference>
<dbReference type="SUPFAM" id="SSF55048">
    <property type="entry name" value="Probable ACP-binding domain of malonyl-CoA ACP transacylase"/>
    <property type="match status" value="1"/>
</dbReference>
<dbReference type="SUPFAM" id="SSF52777">
    <property type="entry name" value="CoA-dependent acyltransferases"/>
    <property type="match status" value="2"/>
</dbReference>
<dbReference type="InterPro" id="IPR001242">
    <property type="entry name" value="Condensation_dom"/>
</dbReference>
<dbReference type="InterPro" id="IPR013120">
    <property type="entry name" value="FAR_NAD-bd"/>
</dbReference>
<dbReference type="InterPro" id="IPR036291">
    <property type="entry name" value="NAD(P)-bd_dom_sf"/>
</dbReference>
<dbReference type="InterPro" id="IPR016039">
    <property type="entry name" value="Thiolase-like"/>
</dbReference>
<dbReference type="PROSITE" id="PS50075">
    <property type="entry name" value="CARRIER"/>
    <property type="match status" value="2"/>
</dbReference>
<dbReference type="Pfam" id="PF02801">
    <property type="entry name" value="Ketoacyl-synt_C"/>
    <property type="match status" value="1"/>
</dbReference>
<dbReference type="InterPro" id="IPR032821">
    <property type="entry name" value="PKS_assoc"/>
</dbReference>
<dbReference type="SUPFAM" id="SSF56801">
    <property type="entry name" value="Acetyl-CoA synthetase-like"/>
    <property type="match status" value="1"/>
</dbReference>
<keyword evidence="8" id="KW-0511">Multifunctional enzyme</keyword>
<feature type="compositionally biased region" description="Polar residues" evidence="11">
    <location>
        <begin position="457"/>
        <end position="467"/>
    </location>
</feature>
<dbReference type="Pfam" id="PF00698">
    <property type="entry name" value="Acyl_transf_1"/>
    <property type="match status" value="1"/>
</dbReference>
<dbReference type="Pfam" id="PF00109">
    <property type="entry name" value="ketoacyl-synt"/>
    <property type="match status" value="1"/>
</dbReference>
<gene>
    <name evidence="15" type="ORF">LX32DRAFT_719562</name>
</gene>
<dbReference type="InterPro" id="IPR014030">
    <property type="entry name" value="Ketoacyl_synth_N"/>
</dbReference>
<dbReference type="Proteomes" id="UP001232148">
    <property type="component" value="Unassembled WGS sequence"/>
</dbReference>
<sequence>MASGKDWQTEPVAVVGMSCRAPGGSNSPSKLWNILRDPPDLRKEIPLDKFNYNSFYHPEGARHGTSNVSHSYVLDEDVGKFDHGFFNINPKEAESMDPQQRLLLETVYEGIEAAGYAMSDLRGSPTGVFVGQMTDDYYEILNKDVTCAPQYTATGTSRAIVANRVSYFFDWRGPSVNIDTACSSSLVALHQAVQSLRSGETSLAVVAGVNLILGPEKYIFESQLSMLSPTGCSRMWDSNADGYARGEGVASVVVKKLSQALADNDHIECIIRETGVNQDGRSEGLTVPSSEAQAALIRSTYEKCGLDWRKTEDRCQYFEAHGTGTQAGDPKEARAIRDAFFSPDADGSSRDILFVGSIKTVIGHLEGAAGLAGLLKAALAVQHGLIPPNLHFNHLNPKIKPFYDNLEVPTKLQPWPKLPKNVPRRVSINSFGFGGTNAHAIVESWDPPTKARRTEGESQSEAPSSGQHFGPFVLSGNTQQRLMVAMSNLARSLQDDDDDAINLEDLAWTLQRRREHFPVRAAIAALDKHDLVEQLLAASKDANALSLQSSNALPVSAEYPIRILGIFTGQGAQWPRMGSALYNRSACFRKSISELQLSLSRLPDGPSWTLDAELLAPPGTSRVMSAEIAQPICTAVQIALVDLLRAAGISLDAVVGHSSGEIAAAYAAGYLSAGDGIRIAYYRGLHSHLASSPNGQPGKMMAVGMSFDDAVAFCQRPRFSNSISVAASNSVSSVTVSGDADAILEAKEVLDAEGVFARVLQVDKAYHSHHMRPCAEAYLRSLRDCAIKVLRSDVGRDCVWYSSVYGPAGSSTHQPPFLADQYWVDNLLKPVLFSQALDRAIKESQRFDLVLEVGPHPALRGPASDIINSLAGIPLPYSGLLKRGEDDLVSFSAALGFVWRHVQCEPQARPVPDFEAFARACLPDGASFNPRVCKLVPTFPWDHGKSLMWESRASKLWRGRREPEYDLLGLKTVSGNGQEVQWRKIMRADEMDWLRGHKFQNQILFPAAGYVCMAVEAALDMATGQNSEVDFIQLNDLRIHRAITVPEQSSAGTEVRFSINARHAVGASITADFSCFSVEADAGVNEQSHLNFSGSVCITTRNSTDENPAHSLRSPRKEPELPLDEVELGRFYASVSDIGLDYSGDFVANSIRRRLGFATVTMSQRERTHLRLDPAVLDVSFQGLFAAFCAPGDGRMWTTYLPTSIRRITLTPRQSQNGRQSKQKHFIADCELRAADDKSISADVRLYSAADNTVDCQLEGLTCSSFAAQSPENDRKLFSRTVWKKDVSGGLDETRAISTVHDYTSLHEAVERTSYFFLRRLRDEVSASERETVAWHFKASLEWVCDRLLPSIEAGEHPRIKKDWASDTEADIRGWQDKFGDEVTLRAVHAIGRNYPDIVRGIVPALQVLMEDDVLNRIYKEGIGAQPANTNLGELVGQLAHRHPRMNILEIGAGTGGTTHTSLKYLKSAFASYTYTDISPGFFERAASVFSSDAPKMVFKTLNIERDPVEQGFQEQSFDLILASNVIHATKHLETSVANCRRLLRPGGYMILLEVTSESLWPQTVFSALPGWWLGQDEGRINHPTVSISEWDGIVRRCGFSGVDKHYRDVESEDTYTYSVFSTQAMDDRVQVLRNPLLATPGQPLVPTTHHLTLLGPASPTSEVRQLLAGLQEALSPFAGSVKVAHGLGDPTIARDSVPLGGAVVSIIDLQEACFRDMDSPKFETLKAILTNSKNVLWATNKPVLALTASNSSLVTVPSTNVVTLQSPGSRISRQVLLQTALVSMVCEGVMRPLAGIKGTVWLHDADQSVVEVASSIAAVHGLQLFWTDSREHTKPLRAGGQVPAIIHPFVTDGELRNLVPHDAHCLVTVGEEFTAGFHNRLASCLAVPNAWHLGTTAGEVPGLGMSSSGTPDVRPVAVPVDELAASGLVAPHASDPFELVDWESVERTTVVVKPLNTSGLFSGNKTYWLVGLTGELGVGLCNWMIDNGARHFALSSRSPAIDGSVLRHWQRRGADVRVFALDVSDEETVRDVHRKIVDSMPPVGGVMNGAMVLRDRVFGDMTLEDFNAALTPKVKGSENLDRVFRSDPLDFFIFFSSLSCVSGSAGQSNYAAANMAMISMAAQRRARGVAASVIDIGVLSGFGWIWRVGGEKIETQLKAFGFMSIPEPEFHTVIAEAIETGRPEKDLDPELHVGLAVMVTESRKRSPRFSHLIPSENQAAAADSTSRQSEKSALQLIAEETSDEGILGVIEKSISRKLASVLQLPDTGSPMDPSTPILSLGIDSLVAVELRSWFLKELAVDVPTLRILSEVTIADITETSAATVPDQKTPSTGRSISASTNVDKPAETAQSVSIASSTIDDTANHTPNGTTTPSDSDTQPDSLTTSLNDSTTEAQFKSSSIHTQIDSFVRTGPMSHSQEALHFLHEYLHDKSSQNVLLHARYPHRLDMARLDRALQLVASRHEALRSAYFVDKTTQQATQGVTSVSGIRLVHRKMDSEGSLDAEITKLRKHVFDIANGESMVVSVCSISPTLHHIVFVHHHIAMDAQAIFVFLTELAAAYGGQALGDSPPQCIDACVQMRADCAPENAAERLSYWEKAQLPLTGPIALFPFATVRSRKPLQEYDTHTFDISLDAELCSLIRRRCTDLRVTPFHFYLATLRVLLARCLGSNEDVNVGVVDSNRRLDLASRAVGCFVGLFPVRIRLDRDESFDKLAPRSRDTVFEALANAGLPLDMILDHLKVPRHSTNHPLFQVLLNYRLGVPESSPLGDGKMQWVRAIPAKTSHDLVVEVSDTPRGGCILSFTTQRYMYSAADSQMLMKWYMHLLKTFALDAAARTQSCPLAEPREMDKSMALGRGPTVDVSWEGTLVDQVTRAAAEFPDSIAIKDDDGGRVTYEQIMDIVNRLGKGLHASGIRQGSRVAVLLPPNAGSICTLLAVLGQGSVWVPLDIRNPPERLAAILEDCQPQRIIHSAATADLVREVLAKAGHKPEPLLLEDLMAPATTTTTPDPPANLSQREAEAVLLYTSGSTGVPKGVRLTHIGLLNQVFVLADSLAGRQVVLQQTSHGFDMALDQVFTALAHGGMLVVVGSDGRGDPKHISQLMLSEGVTYTFFVPSEYHMLLQHGIDSLKHCHQWLQAHAGGEKITHHLRKAFRALGLPQLQLINGYGPTETHITCARGSVPYHAGEEDMTTGKDTLRVLPNYSVIIVDENRRPVPAMFPGEICISSPYCISPGYVKSQLNKDLFTNSELIHAPGPRWPVYRTGDLGRLAEDGTLTVLGRIESQAAQVKIRGQRVELDEIAATIVRCADGVISNAAVSWRPETETLVALVVLQEDGTEETVDWVTHRLRDQLPLPLYMRPSCWIPVDAIPTNSNGKADRRAIDEYPVPSRELQQRTGLRGSFASLSGAEIEVAKIWEHALGDQHLDIGDADTDFFYAGGNSRNLIEVRTLLESKFAPIKVTLPQLFQNSSLRDMAALVAPTRRDGSAAVPSRIDWDAEITEACEQATRSLDVSRAQNGGAAAHRDPDGLVVVLTGATGFLGGAVARELVNDARVREVHCIAIRGANEQARRVAVQSDKILEYAGDLESPDLGLSVDDFATLSDRADLIIHVGAQVSFLKTYSSLRRANVYSTVQLCRMALARSIPIHFVSTGSVALVPLANGNGHGKTNPPTLLERSASDRMPLPESQSGYQDTKWVAEQVLERLSTQHGLPVTIHRPASIIGAGAPKLDWMAAILNTSKRLRKVPALEEKIEGFFDLVPVQDISSRLVHDAIDAVKSGQHKEGNPKFVHHCADTKLPPGELKEYLEREDDSQASFSVVPLNVWLDAAARVGMEPVIHEFLTTAFAGTTKLTMPSMS</sequence>
<dbReference type="GO" id="GO:0008168">
    <property type="term" value="F:methyltransferase activity"/>
    <property type="evidence" value="ECO:0007669"/>
    <property type="project" value="UniProtKB-KW"/>
</dbReference>
<organism evidence="15 16">
    <name type="scientific">Colletotrichum zoysiae</name>
    <dbReference type="NCBI Taxonomy" id="1216348"/>
    <lineage>
        <taxon>Eukaryota</taxon>
        <taxon>Fungi</taxon>
        <taxon>Dikarya</taxon>
        <taxon>Ascomycota</taxon>
        <taxon>Pezizomycotina</taxon>
        <taxon>Sordariomycetes</taxon>
        <taxon>Hypocreomycetidae</taxon>
        <taxon>Glomerellales</taxon>
        <taxon>Glomerellaceae</taxon>
        <taxon>Colletotrichum</taxon>
        <taxon>Colletotrichum graminicola species complex</taxon>
    </lineage>
</organism>
<dbReference type="CDD" id="cd05930">
    <property type="entry name" value="A_NRPS"/>
    <property type="match status" value="1"/>
</dbReference>
<feature type="region of interest" description="C-terminal hotdog fold" evidence="10">
    <location>
        <begin position="1121"/>
        <end position="1272"/>
    </location>
</feature>
<dbReference type="InterPro" id="IPR018201">
    <property type="entry name" value="Ketoacyl_synth_AS"/>
</dbReference>
<dbReference type="InterPro" id="IPR000873">
    <property type="entry name" value="AMP-dep_synth/lig_dom"/>
</dbReference>
<dbReference type="Gene3D" id="1.10.1200.10">
    <property type="entry name" value="ACP-like"/>
    <property type="match status" value="2"/>
</dbReference>
<dbReference type="PROSITE" id="PS00606">
    <property type="entry name" value="KS3_1"/>
    <property type="match status" value="1"/>
</dbReference>
<evidence type="ECO:0000256" key="4">
    <source>
        <dbReference type="ARBA" id="ARBA00022603"/>
    </source>
</evidence>
<dbReference type="InterPro" id="IPR049552">
    <property type="entry name" value="PKS_DH_N"/>
</dbReference>
<dbReference type="PANTHER" id="PTHR43775:SF20">
    <property type="entry name" value="HYBRID PKS-NRPS SYNTHETASE APDA"/>
    <property type="match status" value="1"/>
</dbReference>
<protein>
    <submittedName>
        <fullName evidence="15">Beta-ketoacyl synthase domain-containing protein</fullName>
    </submittedName>
</protein>
<evidence type="ECO:0000256" key="11">
    <source>
        <dbReference type="SAM" id="MobiDB-lite"/>
    </source>
</evidence>
<feature type="region of interest" description="Disordered" evidence="11">
    <location>
        <begin position="443"/>
        <end position="471"/>
    </location>
</feature>
<keyword evidence="2" id="KW-0597">Phosphoprotein</keyword>
<dbReference type="SUPFAM" id="SSF52151">
    <property type="entry name" value="FabD/lysophospholipase-like"/>
    <property type="match status" value="1"/>
</dbReference>
<keyword evidence="3" id="KW-0436">Ligase</keyword>
<dbReference type="Pfam" id="PF21089">
    <property type="entry name" value="PKS_DH_N"/>
    <property type="match status" value="1"/>
</dbReference>
<dbReference type="Gene3D" id="3.40.47.10">
    <property type="match status" value="1"/>
</dbReference>
<evidence type="ECO:0000259" key="13">
    <source>
        <dbReference type="PROSITE" id="PS52004"/>
    </source>
</evidence>
<evidence type="ECO:0000256" key="8">
    <source>
        <dbReference type="ARBA" id="ARBA00023268"/>
    </source>
</evidence>
<keyword evidence="7" id="KW-0560">Oxidoreductase</keyword>
<dbReference type="SUPFAM" id="SSF53335">
    <property type="entry name" value="S-adenosyl-L-methionine-dependent methyltransferases"/>
    <property type="match status" value="1"/>
</dbReference>
<feature type="region of interest" description="N-terminal hotdog fold" evidence="10">
    <location>
        <begin position="965"/>
        <end position="1103"/>
    </location>
</feature>
<feature type="active site" description="Proton donor; for dehydratase activity" evidence="10">
    <location>
        <position position="1178"/>
    </location>
</feature>
<dbReference type="Gene3D" id="3.10.129.110">
    <property type="entry name" value="Polyketide synthase dehydratase"/>
    <property type="match status" value="1"/>
</dbReference>
<dbReference type="Pfam" id="PF00501">
    <property type="entry name" value="AMP-binding"/>
    <property type="match status" value="1"/>
</dbReference>
<dbReference type="GO" id="GO:0016874">
    <property type="term" value="F:ligase activity"/>
    <property type="evidence" value="ECO:0007669"/>
    <property type="project" value="UniProtKB-KW"/>
</dbReference>
<feature type="domain" description="Ketosynthase family 3 (KS3)" evidence="13">
    <location>
        <begin position="9"/>
        <end position="444"/>
    </location>
</feature>
<evidence type="ECO:0000259" key="12">
    <source>
        <dbReference type="PROSITE" id="PS50075"/>
    </source>
</evidence>
<dbReference type="PROSITE" id="PS00012">
    <property type="entry name" value="PHOSPHOPANTETHEINE"/>
    <property type="match status" value="1"/>
</dbReference>
<dbReference type="InterPro" id="IPR045851">
    <property type="entry name" value="AMP-bd_C_sf"/>
</dbReference>
<dbReference type="InterPro" id="IPR013968">
    <property type="entry name" value="PKS_KR"/>
</dbReference>
<dbReference type="Pfam" id="PF08242">
    <property type="entry name" value="Methyltransf_12"/>
    <property type="match status" value="1"/>
</dbReference>
<feature type="active site" description="Proton acceptor; for dehydratase activity" evidence="10">
    <location>
        <position position="997"/>
    </location>
</feature>
<dbReference type="InterPro" id="IPR042099">
    <property type="entry name" value="ANL_N_sf"/>
</dbReference>
<dbReference type="InterPro" id="IPR009081">
    <property type="entry name" value="PP-bd_ACP"/>
</dbReference>
<dbReference type="InterPro" id="IPR020806">
    <property type="entry name" value="PKS_PP-bd"/>
</dbReference>
<dbReference type="GO" id="GO:0032259">
    <property type="term" value="P:methylation"/>
    <property type="evidence" value="ECO:0007669"/>
    <property type="project" value="UniProtKB-KW"/>
</dbReference>
<dbReference type="Pfam" id="PF00550">
    <property type="entry name" value="PP-binding"/>
    <property type="match status" value="2"/>
</dbReference>
<dbReference type="InterPro" id="IPR049900">
    <property type="entry name" value="PKS_mFAS_DH"/>
</dbReference>
<dbReference type="FunFam" id="3.40.47.10:FF:000019">
    <property type="entry name" value="Polyketide synthase type I"/>
    <property type="match status" value="1"/>
</dbReference>
<dbReference type="Pfam" id="PF14765">
    <property type="entry name" value="PS-DH"/>
    <property type="match status" value="1"/>
</dbReference>
<dbReference type="SMART" id="SM00822">
    <property type="entry name" value="PKS_KR"/>
    <property type="match status" value="1"/>
</dbReference>
<feature type="domain" description="Carrier" evidence="12">
    <location>
        <begin position="2246"/>
        <end position="2325"/>
    </location>
</feature>
<dbReference type="CDD" id="cd00833">
    <property type="entry name" value="PKS"/>
    <property type="match status" value="1"/>
</dbReference>
<dbReference type="InterPro" id="IPR020845">
    <property type="entry name" value="AMP-binding_CS"/>
</dbReference>
<dbReference type="InterPro" id="IPR042104">
    <property type="entry name" value="PKS_dehydratase_sf"/>
</dbReference>
<evidence type="ECO:0000256" key="6">
    <source>
        <dbReference type="ARBA" id="ARBA00022737"/>
    </source>
</evidence>
<reference evidence="15" key="1">
    <citation type="submission" date="2021-06" db="EMBL/GenBank/DDBJ databases">
        <title>Comparative genomics, transcriptomics and evolutionary studies reveal genomic signatures of adaptation to plant cell wall in hemibiotrophic fungi.</title>
        <authorList>
            <consortium name="DOE Joint Genome Institute"/>
            <person name="Baroncelli R."/>
            <person name="Diaz J.F."/>
            <person name="Benocci T."/>
            <person name="Peng M."/>
            <person name="Battaglia E."/>
            <person name="Haridas S."/>
            <person name="Andreopoulos W."/>
            <person name="Labutti K."/>
            <person name="Pangilinan J."/>
            <person name="Floch G.L."/>
            <person name="Makela M.R."/>
            <person name="Henrissat B."/>
            <person name="Grigoriev I.V."/>
            <person name="Crouch J.A."/>
            <person name="De Vries R.P."/>
            <person name="Sukno S.A."/>
            <person name="Thon M.R."/>
        </authorList>
    </citation>
    <scope>NUCLEOTIDE SEQUENCE</scope>
    <source>
        <strain evidence="15">MAFF235873</strain>
    </source>
</reference>
<feature type="domain" description="PKS/mFAS DH" evidence="14">
    <location>
        <begin position="965"/>
        <end position="1272"/>
    </location>
</feature>
<dbReference type="SUPFAM" id="SSF53901">
    <property type="entry name" value="Thiolase-like"/>
    <property type="match status" value="1"/>
</dbReference>
<keyword evidence="4" id="KW-0489">Methyltransferase</keyword>
<keyword evidence="16" id="KW-1185">Reference proteome</keyword>
<dbReference type="GO" id="GO:0031177">
    <property type="term" value="F:phosphopantetheine binding"/>
    <property type="evidence" value="ECO:0007669"/>
    <property type="project" value="InterPro"/>
</dbReference>
<dbReference type="GO" id="GO:0006633">
    <property type="term" value="P:fatty acid biosynthetic process"/>
    <property type="evidence" value="ECO:0007669"/>
    <property type="project" value="InterPro"/>
</dbReference>
<comment type="caution">
    <text evidence="15">The sequence shown here is derived from an EMBL/GenBank/DDBJ whole genome shotgun (WGS) entry which is preliminary data.</text>
</comment>
<keyword evidence="6" id="KW-0677">Repeat</keyword>
<keyword evidence="1" id="KW-0596">Phosphopantetheine</keyword>
<dbReference type="SMART" id="SM00826">
    <property type="entry name" value="PKS_DH"/>
    <property type="match status" value="1"/>
</dbReference>
<dbReference type="InterPro" id="IPR001227">
    <property type="entry name" value="Ac_transferase_dom_sf"/>
</dbReference>
<evidence type="ECO:0000256" key="9">
    <source>
        <dbReference type="ARBA" id="ARBA00029443"/>
    </source>
</evidence>
<dbReference type="InterPro" id="IPR050091">
    <property type="entry name" value="PKS_NRPS_Biosynth_Enz"/>
</dbReference>
<evidence type="ECO:0000256" key="5">
    <source>
        <dbReference type="ARBA" id="ARBA00022679"/>
    </source>
</evidence>
<dbReference type="Gene3D" id="3.40.50.12780">
    <property type="entry name" value="N-terminal domain of ligase-like"/>
    <property type="match status" value="1"/>
</dbReference>
<dbReference type="InterPro" id="IPR029063">
    <property type="entry name" value="SAM-dependent_MTases_sf"/>
</dbReference>
<dbReference type="PROSITE" id="PS52004">
    <property type="entry name" value="KS3_2"/>
    <property type="match status" value="1"/>
</dbReference>
<dbReference type="GO" id="GO:0004312">
    <property type="term" value="F:fatty acid synthase activity"/>
    <property type="evidence" value="ECO:0007669"/>
    <property type="project" value="TreeGrafter"/>
</dbReference>
<dbReference type="Gene3D" id="3.30.559.30">
    <property type="entry name" value="Nonribosomal peptide synthetase, condensation domain"/>
    <property type="match status" value="1"/>
</dbReference>
<dbReference type="PROSITE" id="PS52019">
    <property type="entry name" value="PKS_MFAS_DH"/>
    <property type="match status" value="1"/>
</dbReference>
<feature type="region of interest" description="Disordered" evidence="11">
    <location>
        <begin position="2324"/>
        <end position="2399"/>
    </location>
</feature>
<dbReference type="InterPro" id="IPR014031">
    <property type="entry name" value="Ketoacyl_synth_C"/>
</dbReference>
<dbReference type="CDD" id="cd19532">
    <property type="entry name" value="C_PKS-NRPS"/>
    <property type="match status" value="1"/>
</dbReference>
<evidence type="ECO:0000256" key="7">
    <source>
        <dbReference type="ARBA" id="ARBA00023002"/>
    </source>
</evidence>
<evidence type="ECO:0000256" key="1">
    <source>
        <dbReference type="ARBA" id="ARBA00022450"/>
    </source>
</evidence>
<dbReference type="InterPro" id="IPR016036">
    <property type="entry name" value="Malonyl_transacylase_ACP-bd"/>
</dbReference>
<dbReference type="PROSITE" id="PS00455">
    <property type="entry name" value="AMP_BINDING"/>
    <property type="match status" value="1"/>
</dbReference>
<dbReference type="InterPro" id="IPR020841">
    <property type="entry name" value="PKS_Beta-ketoAc_synthase_dom"/>
</dbReference>
<name>A0AAD9M062_9PEZI</name>
<dbReference type="Pfam" id="PF16197">
    <property type="entry name" value="KAsynt_C_assoc"/>
    <property type="match status" value="1"/>
</dbReference>
<dbReference type="InterPro" id="IPR049551">
    <property type="entry name" value="PKS_DH_C"/>
</dbReference>
<dbReference type="InterPro" id="IPR014043">
    <property type="entry name" value="Acyl_transferase_dom"/>
</dbReference>
<evidence type="ECO:0000256" key="10">
    <source>
        <dbReference type="PROSITE-ProRule" id="PRU01363"/>
    </source>
</evidence>
<dbReference type="SUPFAM" id="SSF51735">
    <property type="entry name" value="NAD(P)-binding Rossmann-fold domains"/>
    <property type="match status" value="2"/>
</dbReference>
<dbReference type="Pfam" id="PF08659">
    <property type="entry name" value="KR"/>
    <property type="match status" value="1"/>
</dbReference>
<dbReference type="Gene3D" id="3.40.50.150">
    <property type="entry name" value="Vaccinia Virus protein VP39"/>
    <property type="match status" value="1"/>
</dbReference>
<dbReference type="Gene3D" id="3.30.70.3290">
    <property type="match status" value="1"/>
</dbReference>
<dbReference type="InterPro" id="IPR057326">
    <property type="entry name" value="KR_dom"/>
</dbReference>
<dbReference type="SUPFAM" id="SSF47336">
    <property type="entry name" value="ACP-like"/>
    <property type="match status" value="2"/>
</dbReference>
<evidence type="ECO:0000313" key="16">
    <source>
        <dbReference type="Proteomes" id="UP001232148"/>
    </source>
</evidence>
<evidence type="ECO:0000313" key="15">
    <source>
        <dbReference type="EMBL" id="KAK2029021.1"/>
    </source>
</evidence>
<dbReference type="InterPro" id="IPR036736">
    <property type="entry name" value="ACP-like_sf"/>
</dbReference>
<dbReference type="Pfam" id="PF07993">
    <property type="entry name" value="NAD_binding_4"/>
    <property type="match status" value="1"/>
</dbReference>
<feature type="domain" description="Carrier" evidence="12">
    <location>
        <begin position="3402"/>
        <end position="3481"/>
    </location>
</feature>
<dbReference type="SMART" id="SM00823">
    <property type="entry name" value="PKS_PP"/>
    <property type="match status" value="2"/>
</dbReference>
<proteinExistence type="inferred from homology"/>
<dbReference type="GO" id="GO:0004315">
    <property type="term" value="F:3-oxoacyl-[acyl-carrier-protein] synthase activity"/>
    <property type="evidence" value="ECO:0007669"/>
    <property type="project" value="InterPro"/>
</dbReference>
<dbReference type="InterPro" id="IPR006162">
    <property type="entry name" value="Ppantetheine_attach_site"/>
</dbReference>
<dbReference type="Gene3D" id="3.40.50.720">
    <property type="entry name" value="NAD(P)-binding Rossmann-like Domain"/>
    <property type="match status" value="2"/>
</dbReference>
<dbReference type="GO" id="GO:0016491">
    <property type="term" value="F:oxidoreductase activity"/>
    <property type="evidence" value="ECO:0007669"/>
    <property type="project" value="UniProtKB-KW"/>
</dbReference>
<dbReference type="SMART" id="SM00827">
    <property type="entry name" value="PKS_AT"/>
    <property type="match status" value="1"/>
</dbReference>
<dbReference type="InterPro" id="IPR013217">
    <property type="entry name" value="Methyltransf_12"/>
</dbReference>
<dbReference type="GO" id="GO:0009403">
    <property type="term" value="P:toxin biosynthetic process"/>
    <property type="evidence" value="ECO:0007669"/>
    <property type="project" value="UniProtKB-ARBA"/>
</dbReference>
<dbReference type="InterPro" id="IPR016035">
    <property type="entry name" value="Acyl_Trfase/lysoPLipase"/>
</dbReference>
<dbReference type="PANTHER" id="PTHR43775">
    <property type="entry name" value="FATTY ACID SYNTHASE"/>
    <property type="match status" value="1"/>
</dbReference>
<feature type="compositionally biased region" description="Low complexity" evidence="11">
    <location>
        <begin position="2371"/>
        <end position="2393"/>
    </location>
</feature>
<feature type="compositionally biased region" description="Polar residues" evidence="11">
    <location>
        <begin position="2324"/>
        <end position="2370"/>
    </location>
</feature>
<dbReference type="Pfam" id="PF00668">
    <property type="entry name" value="Condensation"/>
    <property type="match status" value="1"/>
</dbReference>